<evidence type="ECO:0000313" key="2">
    <source>
        <dbReference type="EMBL" id="KZV48269.1"/>
    </source>
</evidence>
<sequence length="253" mass="29000">MGIDQLKFQSVQLGYLKILQQGNTDPNNKSRKRKYEVKHQNRSTRPANQLAIHLIRASIPAQCINRGNHRSVIFRPISHHNSVVFRHNQSVDHHSDDSVGPFRHDTSVCRSQRGSISAFRKAPRNLDKTVSFWRDLVVKKSVRNECVVLLKFRSHDKRVAFIRELRGRSDDVNKSAGDRWKALEKIFLSIPILKAESSWNRITKHLISAAAMGFEEIGREFGGFAISASRKPSAVNCKARRICFLRQCDCRAF</sequence>
<evidence type="ECO:0000256" key="1">
    <source>
        <dbReference type="SAM" id="MobiDB-lite"/>
    </source>
</evidence>
<name>A0A2Z7CU93_9LAMI</name>
<proteinExistence type="predicted"/>
<accession>A0A2Z7CU93</accession>
<protein>
    <submittedName>
        <fullName evidence="2">Uncharacterized protein</fullName>
    </submittedName>
</protein>
<evidence type="ECO:0000313" key="3">
    <source>
        <dbReference type="Proteomes" id="UP000250235"/>
    </source>
</evidence>
<keyword evidence="3" id="KW-1185">Reference proteome</keyword>
<organism evidence="2 3">
    <name type="scientific">Dorcoceras hygrometricum</name>
    <dbReference type="NCBI Taxonomy" id="472368"/>
    <lineage>
        <taxon>Eukaryota</taxon>
        <taxon>Viridiplantae</taxon>
        <taxon>Streptophyta</taxon>
        <taxon>Embryophyta</taxon>
        <taxon>Tracheophyta</taxon>
        <taxon>Spermatophyta</taxon>
        <taxon>Magnoliopsida</taxon>
        <taxon>eudicotyledons</taxon>
        <taxon>Gunneridae</taxon>
        <taxon>Pentapetalae</taxon>
        <taxon>asterids</taxon>
        <taxon>lamiids</taxon>
        <taxon>Lamiales</taxon>
        <taxon>Gesneriaceae</taxon>
        <taxon>Didymocarpoideae</taxon>
        <taxon>Trichosporeae</taxon>
        <taxon>Loxocarpinae</taxon>
        <taxon>Dorcoceras</taxon>
    </lineage>
</organism>
<feature type="compositionally biased region" description="Basic residues" evidence="1">
    <location>
        <begin position="29"/>
        <end position="42"/>
    </location>
</feature>
<reference evidence="2 3" key="1">
    <citation type="journal article" date="2015" name="Proc. Natl. Acad. Sci. U.S.A.">
        <title>The resurrection genome of Boea hygrometrica: A blueprint for survival of dehydration.</title>
        <authorList>
            <person name="Xiao L."/>
            <person name="Yang G."/>
            <person name="Zhang L."/>
            <person name="Yang X."/>
            <person name="Zhao S."/>
            <person name="Ji Z."/>
            <person name="Zhou Q."/>
            <person name="Hu M."/>
            <person name="Wang Y."/>
            <person name="Chen M."/>
            <person name="Xu Y."/>
            <person name="Jin H."/>
            <person name="Xiao X."/>
            <person name="Hu G."/>
            <person name="Bao F."/>
            <person name="Hu Y."/>
            <person name="Wan P."/>
            <person name="Li L."/>
            <person name="Deng X."/>
            <person name="Kuang T."/>
            <person name="Xiang C."/>
            <person name="Zhu J.K."/>
            <person name="Oliver M.J."/>
            <person name="He Y."/>
        </authorList>
    </citation>
    <scope>NUCLEOTIDE SEQUENCE [LARGE SCALE GENOMIC DNA]</scope>
    <source>
        <strain evidence="3">cv. XS01</strain>
    </source>
</reference>
<dbReference type="AlphaFoldDB" id="A0A2Z7CU93"/>
<dbReference type="Proteomes" id="UP000250235">
    <property type="component" value="Unassembled WGS sequence"/>
</dbReference>
<feature type="region of interest" description="Disordered" evidence="1">
    <location>
        <begin position="21"/>
        <end position="44"/>
    </location>
</feature>
<dbReference type="EMBL" id="KQ994023">
    <property type="protein sequence ID" value="KZV48269.1"/>
    <property type="molecule type" value="Genomic_DNA"/>
</dbReference>
<gene>
    <name evidence="2" type="ORF">F511_27407</name>
</gene>